<dbReference type="PANTHER" id="PTHR42707">
    <property type="entry name" value="ACYL-COA DEHYDROGENASE"/>
    <property type="match status" value="1"/>
</dbReference>
<sequence>MTFPATHSVFNQVPDLLPYDTSDDFSLLEGLAREGAQWAYDDLRELGDLAGSVEAQEWGRLANEHPPVLHTHDRYGNRIDEVEFHPHWHNLMSVAVAGGLHATPWQCDRSGAHVARAAKFYAWGQADAGHMCPISMTYAAVPALRHNSELAALYEPLLASTHYDFGLRVPTEKRGLIAGMSMTEKQGGSDVRANTTTAVPSSDGTFSIVGHKWFTSAPMSDMFLTLAQAPGGLSCFLLPRVLPDGSLNRIALQRLKDKLGNKSNASSEIEYQGATGWLVGEEGRGVPTIIEMVNMTRLDCVIGSAAGIRAGTMRAVHHARHREAFGAALVDQPLMRNVLSDLIIESEAATTVMMRLAGATDRAASGDTQEAELRRIALAVTKYWVCKRAPSHAAEALECLGGNGYVEESGMPRLYRESPLMSIWEGSGNVAALDSLRALAKQPDTVEAYFTEVGLAAGADSRLDDAIARVGKELADRSDIEYRARRVVESMALVLQGSLLVRHGDPAVADAFCASRLAEDWGGAFGTLPTGVDTAAVLARV</sequence>
<evidence type="ECO:0000313" key="10">
    <source>
        <dbReference type="Proteomes" id="UP000077519"/>
    </source>
</evidence>
<proteinExistence type="inferred from homology"/>
<dbReference type="InterPro" id="IPR006091">
    <property type="entry name" value="Acyl-CoA_Oxase/DH_mid-dom"/>
</dbReference>
<evidence type="ECO:0000256" key="1">
    <source>
        <dbReference type="ARBA" id="ARBA00001974"/>
    </source>
</evidence>
<dbReference type="InterPro" id="IPR036250">
    <property type="entry name" value="AcylCo_DH-like_C"/>
</dbReference>
<comment type="similarity">
    <text evidence="2 5">Belongs to the acyl-CoA dehydrogenase family.</text>
</comment>
<dbReference type="SUPFAM" id="SSF56645">
    <property type="entry name" value="Acyl-CoA dehydrogenase NM domain-like"/>
    <property type="match status" value="1"/>
</dbReference>
<dbReference type="Pfam" id="PF00441">
    <property type="entry name" value="Acyl-CoA_dh_1"/>
    <property type="match status" value="1"/>
</dbReference>
<organism evidence="9 10">
    <name type="scientific">Rhodococcoides kyotonense</name>
    <dbReference type="NCBI Taxonomy" id="398843"/>
    <lineage>
        <taxon>Bacteria</taxon>
        <taxon>Bacillati</taxon>
        <taxon>Actinomycetota</taxon>
        <taxon>Actinomycetes</taxon>
        <taxon>Mycobacteriales</taxon>
        <taxon>Nocardiaceae</taxon>
        <taxon>Rhodococcoides</taxon>
    </lineage>
</organism>
<dbReference type="AlphaFoldDB" id="A0A177YGQ4"/>
<name>A0A177YGQ4_9NOCA</name>
<evidence type="ECO:0000256" key="3">
    <source>
        <dbReference type="ARBA" id="ARBA00022630"/>
    </source>
</evidence>
<evidence type="ECO:0000259" key="6">
    <source>
        <dbReference type="Pfam" id="PF00441"/>
    </source>
</evidence>
<dbReference type="Gene3D" id="6.10.250.600">
    <property type="match status" value="1"/>
</dbReference>
<dbReference type="Pfam" id="PF18158">
    <property type="entry name" value="AidB_N"/>
    <property type="match status" value="1"/>
</dbReference>
<evidence type="ECO:0000256" key="4">
    <source>
        <dbReference type="ARBA" id="ARBA00022827"/>
    </source>
</evidence>
<evidence type="ECO:0000313" key="9">
    <source>
        <dbReference type="EMBL" id="OAK54409.1"/>
    </source>
</evidence>
<evidence type="ECO:0000256" key="5">
    <source>
        <dbReference type="RuleBase" id="RU362125"/>
    </source>
</evidence>
<evidence type="ECO:0000259" key="8">
    <source>
        <dbReference type="Pfam" id="PF18158"/>
    </source>
</evidence>
<dbReference type="EMBL" id="LVHI01000012">
    <property type="protein sequence ID" value="OAK54409.1"/>
    <property type="molecule type" value="Genomic_DNA"/>
</dbReference>
<dbReference type="Gene3D" id="1.20.140.10">
    <property type="entry name" value="Butyryl-CoA Dehydrogenase, subunit A, domain 3"/>
    <property type="match status" value="1"/>
</dbReference>
<dbReference type="InterPro" id="IPR041504">
    <property type="entry name" value="AidB_N"/>
</dbReference>
<evidence type="ECO:0000259" key="7">
    <source>
        <dbReference type="Pfam" id="PF02770"/>
    </source>
</evidence>
<comment type="cofactor">
    <cofactor evidence="1 5">
        <name>FAD</name>
        <dbReference type="ChEBI" id="CHEBI:57692"/>
    </cofactor>
</comment>
<dbReference type="InterPro" id="IPR009100">
    <property type="entry name" value="AcylCoA_DH/oxidase_NM_dom_sf"/>
</dbReference>
<dbReference type="PANTHER" id="PTHR42707:SF3">
    <property type="entry name" value="ACYL-COA DEHYDROGENASE AIDB-RELATED"/>
    <property type="match status" value="1"/>
</dbReference>
<comment type="caution">
    <text evidence="9">The sequence shown here is derived from an EMBL/GenBank/DDBJ whole genome shotgun (WGS) entry which is preliminary data.</text>
</comment>
<feature type="domain" description="Adaptive response protein AidB N-terminal" evidence="8">
    <location>
        <begin position="11"/>
        <end position="164"/>
    </location>
</feature>
<dbReference type="InterPro" id="IPR006089">
    <property type="entry name" value="Acyl-CoA_DH_CS"/>
</dbReference>
<protein>
    <submittedName>
        <fullName evidence="9">DNA alkylation response protein</fullName>
    </submittedName>
</protein>
<dbReference type="SUPFAM" id="SSF47203">
    <property type="entry name" value="Acyl-CoA dehydrogenase C-terminal domain-like"/>
    <property type="match status" value="1"/>
</dbReference>
<keyword evidence="10" id="KW-1185">Reference proteome</keyword>
<feature type="domain" description="Acyl-CoA dehydrogenase/oxidase C-terminal" evidence="6">
    <location>
        <begin position="283"/>
        <end position="437"/>
    </location>
</feature>
<feature type="domain" description="Acyl-CoA oxidase/dehydrogenase middle" evidence="7">
    <location>
        <begin position="180"/>
        <end position="272"/>
    </location>
</feature>
<dbReference type="Proteomes" id="UP000077519">
    <property type="component" value="Unassembled WGS sequence"/>
</dbReference>
<dbReference type="PROSITE" id="PS00073">
    <property type="entry name" value="ACYL_COA_DH_2"/>
    <property type="match status" value="1"/>
</dbReference>
<accession>A0A177YGQ4</accession>
<keyword evidence="4 5" id="KW-0274">FAD</keyword>
<dbReference type="Pfam" id="PF02770">
    <property type="entry name" value="Acyl-CoA_dh_M"/>
    <property type="match status" value="1"/>
</dbReference>
<dbReference type="Gene3D" id="2.40.110.20">
    <property type="match status" value="1"/>
</dbReference>
<dbReference type="InterPro" id="IPR009075">
    <property type="entry name" value="AcylCo_DH/oxidase_C"/>
</dbReference>
<dbReference type="RefSeq" id="WP_068424554.1">
    <property type="nucleotide sequence ID" value="NZ_LVHI01000012.1"/>
</dbReference>
<keyword evidence="5" id="KW-0560">Oxidoreductase</keyword>
<reference evidence="9 10" key="1">
    <citation type="submission" date="2016-03" db="EMBL/GenBank/DDBJ databases">
        <title>Genome sequence of Rhodococcus kyotonensis KB10.</title>
        <authorList>
            <person name="Jeong H."/>
            <person name="Hong C.E."/>
            <person name="Jo S.H."/>
            <person name="Park J.M."/>
        </authorList>
    </citation>
    <scope>NUCLEOTIDE SEQUENCE [LARGE SCALE GENOMIC DNA]</scope>
    <source>
        <strain evidence="9 10">KB10</strain>
    </source>
</reference>
<keyword evidence="3 5" id="KW-0285">Flavoprotein</keyword>
<dbReference type="InterPro" id="IPR052904">
    <property type="entry name" value="Acyl-CoA_dehydrogenase-like"/>
</dbReference>
<evidence type="ECO:0000256" key="2">
    <source>
        <dbReference type="ARBA" id="ARBA00009347"/>
    </source>
</evidence>
<gene>
    <name evidence="9" type="ORF">A3K89_03220</name>
</gene>
<dbReference type="GO" id="GO:0003995">
    <property type="term" value="F:acyl-CoA dehydrogenase activity"/>
    <property type="evidence" value="ECO:0007669"/>
    <property type="project" value="InterPro"/>
</dbReference>